<dbReference type="GO" id="GO:0005737">
    <property type="term" value="C:cytoplasm"/>
    <property type="evidence" value="ECO:0007669"/>
    <property type="project" value="TreeGrafter"/>
</dbReference>
<keyword evidence="6" id="KW-0811">Translocation</keyword>
<feature type="compositionally biased region" description="Low complexity" evidence="12">
    <location>
        <begin position="120"/>
        <end position="143"/>
    </location>
</feature>
<reference evidence="13" key="2">
    <citation type="submission" date="2023-05" db="EMBL/GenBank/DDBJ databases">
        <authorList>
            <consortium name="Lawrence Berkeley National Laboratory"/>
            <person name="Steindorff A."/>
            <person name="Hensen N."/>
            <person name="Bonometti L."/>
            <person name="Westerberg I."/>
            <person name="Brannstrom I.O."/>
            <person name="Guillou S."/>
            <person name="Cros-Aarteil S."/>
            <person name="Calhoun S."/>
            <person name="Haridas S."/>
            <person name="Kuo A."/>
            <person name="Mondo S."/>
            <person name="Pangilinan J."/>
            <person name="Riley R."/>
            <person name="Labutti K."/>
            <person name="Andreopoulos B."/>
            <person name="Lipzen A."/>
            <person name="Chen C."/>
            <person name="Yanf M."/>
            <person name="Daum C."/>
            <person name="Ng V."/>
            <person name="Clum A."/>
            <person name="Ohm R."/>
            <person name="Martin F."/>
            <person name="Silar P."/>
            <person name="Natvig D."/>
            <person name="Lalanne C."/>
            <person name="Gautier V."/>
            <person name="Ament-Velasquez S.L."/>
            <person name="Kruys A."/>
            <person name="Hutchinson M.I."/>
            <person name="Powell A.J."/>
            <person name="Barry K."/>
            <person name="Miller A.N."/>
            <person name="Grigoriev I.V."/>
            <person name="Debuchy R."/>
            <person name="Gladieux P."/>
            <person name="Thoren M.H."/>
            <person name="Johannesson H."/>
        </authorList>
    </citation>
    <scope>NUCLEOTIDE SEQUENCE</scope>
    <source>
        <strain evidence="13">PSN243</strain>
    </source>
</reference>
<dbReference type="Proteomes" id="UP001321760">
    <property type="component" value="Unassembled WGS sequence"/>
</dbReference>
<dbReference type="InterPro" id="IPR038506">
    <property type="entry name" value="GLE1-like_sf"/>
</dbReference>
<name>A0AAV9GYJ6_9PEZI</name>
<keyword evidence="5" id="KW-0653">Protein transport</keyword>
<dbReference type="Gene3D" id="1.25.40.510">
    <property type="entry name" value="GLE1-like"/>
    <property type="match status" value="1"/>
</dbReference>
<evidence type="ECO:0000256" key="2">
    <source>
        <dbReference type="ARBA" id="ARBA00011056"/>
    </source>
</evidence>
<evidence type="ECO:0000256" key="8">
    <source>
        <dbReference type="ARBA" id="ARBA00023242"/>
    </source>
</evidence>
<dbReference type="GO" id="GO:0031369">
    <property type="term" value="F:translation initiation factor binding"/>
    <property type="evidence" value="ECO:0007669"/>
    <property type="project" value="TreeGrafter"/>
</dbReference>
<dbReference type="GO" id="GO:0016973">
    <property type="term" value="P:poly(A)+ mRNA export from nucleus"/>
    <property type="evidence" value="ECO:0007669"/>
    <property type="project" value="InterPro"/>
</dbReference>
<evidence type="ECO:0000256" key="7">
    <source>
        <dbReference type="ARBA" id="ARBA00023132"/>
    </source>
</evidence>
<keyword evidence="8" id="KW-0539">Nucleus</keyword>
<protein>
    <recommendedName>
        <fullName evidence="9">mRNA export factor GLE1</fullName>
    </recommendedName>
    <alternativeName>
        <fullName evidence="10">Nucleoporin GLE1</fullName>
    </alternativeName>
</protein>
<evidence type="ECO:0000256" key="10">
    <source>
        <dbReference type="ARBA" id="ARBA00029983"/>
    </source>
</evidence>
<feature type="region of interest" description="Disordered" evidence="12">
    <location>
        <begin position="1"/>
        <end position="36"/>
    </location>
</feature>
<feature type="region of interest" description="Disordered" evidence="12">
    <location>
        <begin position="59"/>
        <end position="79"/>
    </location>
</feature>
<evidence type="ECO:0000256" key="9">
    <source>
        <dbReference type="ARBA" id="ARBA00026227"/>
    </source>
</evidence>
<evidence type="ECO:0000256" key="11">
    <source>
        <dbReference type="SAM" id="Coils"/>
    </source>
</evidence>
<dbReference type="GO" id="GO:0000822">
    <property type="term" value="F:inositol hexakisphosphate binding"/>
    <property type="evidence" value="ECO:0007669"/>
    <property type="project" value="TreeGrafter"/>
</dbReference>
<evidence type="ECO:0000256" key="1">
    <source>
        <dbReference type="ARBA" id="ARBA00004567"/>
    </source>
</evidence>
<comment type="similarity">
    <text evidence="2">Belongs to the GLE1 family.</text>
</comment>
<keyword evidence="11" id="KW-0175">Coiled coil</keyword>
<feature type="region of interest" description="Disordered" evidence="12">
    <location>
        <begin position="101"/>
        <end position="201"/>
    </location>
</feature>
<feature type="region of interest" description="Disordered" evidence="12">
    <location>
        <begin position="216"/>
        <end position="237"/>
    </location>
</feature>
<comment type="subcellular location">
    <subcellularLocation>
        <location evidence="1">Nucleus</location>
        <location evidence="1">Nuclear pore complex</location>
    </subcellularLocation>
</comment>
<evidence type="ECO:0000256" key="3">
    <source>
        <dbReference type="ARBA" id="ARBA00022448"/>
    </source>
</evidence>
<organism evidence="13 14">
    <name type="scientific">Podospora aff. communis PSN243</name>
    <dbReference type="NCBI Taxonomy" id="3040156"/>
    <lineage>
        <taxon>Eukaryota</taxon>
        <taxon>Fungi</taxon>
        <taxon>Dikarya</taxon>
        <taxon>Ascomycota</taxon>
        <taxon>Pezizomycotina</taxon>
        <taxon>Sordariomycetes</taxon>
        <taxon>Sordariomycetidae</taxon>
        <taxon>Sordariales</taxon>
        <taxon>Podosporaceae</taxon>
        <taxon>Podospora</taxon>
    </lineage>
</organism>
<keyword evidence="14" id="KW-1185">Reference proteome</keyword>
<evidence type="ECO:0000256" key="5">
    <source>
        <dbReference type="ARBA" id="ARBA00022927"/>
    </source>
</evidence>
<accession>A0AAV9GYJ6</accession>
<evidence type="ECO:0000313" key="13">
    <source>
        <dbReference type="EMBL" id="KAK4453773.1"/>
    </source>
</evidence>
<proteinExistence type="inferred from homology"/>
<dbReference type="EMBL" id="MU865919">
    <property type="protein sequence ID" value="KAK4453773.1"/>
    <property type="molecule type" value="Genomic_DNA"/>
</dbReference>
<dbReference type="Pfam" id="PF07817">
    <property type="entry name" value="GLE1"/>
    <property type="match status" value="1"/>
</dbReference>
<evidence type="ECO:0000313" key="14">
    <source>
        <dbReference type="Proteomes" id="UP001321760"/>
    </source>
</evidence>
<keyword evidence="4" id="KW-0509">mRNA transport</keyword>
<dbReference type="AlphaFoldDB" id="A0AAV9GYJ6"/>
<keyword evidence="7" id="KW-0906">Nuclear pore complex</keyword>
<feature type="coiled-coil region" evidence="11">
    <location>
        <begin position="251"/>
        <end position="278"/>
    </location>
</feature>
<gene>
    <name evidence="13" type="ORF">QBC34DRAFT_395034</name>
</gene>
<dbReference type="GO" id="GO:0005543">
    <property type="term" value="F:phospholipid binding"/>
    <property type="evidence" value="ECO:0007669"/>
    <property type="project" value="TreeGrafter"/>
</dbReference>
<reference evidence="13" key="1">
    <citation type="journal article" date="2023" name="Mol. Phylogenet. Evol.">
        <title>Genome-scale phylogeny and comparative genomics of the fungal order Sordariales.</title>
        <authorList>
            <person name="Hensen N."/>
            <person name="Bonometti L."/>
            <person name="Westerberg I."/>
            <person name="Brannstrom I.O."/>
            <person name="Guillou S."/>
            <person name="Cros-Aarteil S."/>
            <person name="Calhoun S."/>
            <person name="Haridas S."/>
            <person name="Kuo A."/>
            <person name="Mondo S."/>
            <person name="Pangilinan J."/>
            <person name="Riley R."/>
            <person name="LaButti K."/>
            <person name="Andreopoulos B."/>
            <person name="Lipzen A."/>
            <person name="Chen C."/>
            <person name="Yan M."/>
            <person name="Daum C."/>
            <person name="Ng V."/>
            <person name="Clum A."/>
            <person name="Steindorff A."/>
            <person name="Ohm R.A."/>
            <person name="Martin F."/>
            <person name="Silar P."/>
            <person name="Natvig D.O."/>
            <person name="Lalanne C."/>
            <person name="Gautier V."/>
            <person name="Ament-Velasquez S.L."/>
            <person name="Kruys A."/>
            <person name="Hutchinson M.I."/>
            <person name="Powell A.J."/>
            <person name="Barry K."/>
            <person name="Miller A.N."/>
            <person name="Grigoriev I.V."/>
            <person name="Debuchy R."/>
            <person name="Gladieux P."/>
            <person name="Hiltunen Thoren M."/>
            <person name="Johannesson H."/>
        </authorList>
    </citation>
    <scope>NUCLEOTIDE SEQUENCE</scope>
    <source>
        <strain evidence="13">PSN243</strain>
    </source>
</reference>
<evidence type="ECO:0000256" key="12">
    <source>
        <dbReference type="SAM" id="MobiDB-lite"/>
    </source>
</evidence>
<dbReference type="GO" id="GO:0044614">
    <property type="term" value="C:nuclear pore cytoplasmic filaments"/>
    <property type="evidence" value="ECO:0007669"/>
    <property type="project" value="TreeGrafter"/>
</dbReference>
<sequence length="555" mass="60596">MAGSSPAPRRSHQWSSPQRSQVLAELLNEDRNSESRHRHLIEAAKKEHDRVREEAERVILEHQKKEERQRLLEEKRKEEERIRLEEQIAAERLKLLALKEKKVEIPPAPPVQPKADPEKPSAGASSTTPPTAATATSTATSTALNGVAPQTSPKEPTANPFAALKDQPKPGLQPATSSPLVTAAKPAATPEAGVAPAQAPSTLGASSNPFAISSLVNGSNGAAPPQPTPAPPQVQAAKASVDRYTEIHRNLKALRKSMKDQLSQNKALKARMGDMRREIVKSIGQLTSGTGANKKQQEKIRSILREALENRVGSGLIDPGMFTLEPRSPVEGATHNGEQLPSLFLYLINVFAKATIKQFIVETGANPETADPIGMTIAIIFSDADFHWRGASMIDILMAKFRIVCPVLFGYRGNEKTEQGRARLGWWKDQGHWIDEQSHMNRMAGLGSGFAAVALRNFGKSTKQNPYPPRHYWVAMAKIVNTPPSEVSNTQCLVLKAMIENYEQKFIDFYGTAALAALRVALIEFPARVPQKSPAVNSLEVVATLLRKETGLALS</sequence>
<dbReference type="PANTHER" id="PTHR12960">
    <property type="entry name" value="GLE-1-RELATED"/>
    <property type="match status" value="1"/>
</dbReference>
<comment type="caution">
    <text evidence="13">The sequence shown here is derived from an EMBL/GenBank/DDBJ whole genome shotgun (WGS) entry which is preliminary data.</text>
</comment>
<keyword evidence="3" id="KW-0813">Transport</keyword>
<evidence type="ECO:0000256" key="4">
    <source>
        <dbReference type="ARBA" id="ARBA00022816"/>
    </source>
</evidence>
<dbReference type="GO" id="GO:0015031">
    <property type="term" value="P:protein transport"/>
    <property type="evidence" value="ECO:0007669"/>
    <property type="project" value="UniProtKB-KW"/>
</dbReference>
<evidence type="ECO:0000256" key="6">
    <source>
        <dbReference type="ARBA" id="ARBA00023010"/>
    </source>
</evidence>
<dbReference type="PANTHER" id="PTHR12960:SF0">
    <property type="entry name" value="MRNA EXPORT FACTOR GLE1"/>
    <property type="match status" value="1"/>
</dbReference>
<dbReference type="InterPro" id="IPR012476">
    <property type="entry name" value="GLE1"/>
</dbReference>